<protein>
    <submittedName>
        <fullName evidence="2">Uncharacterized protein</fullName>
    </submittedName>
</protein>
<sequence length="163" mass="17601">MDTYQSKLIRKRTSGYIYITVSEADCGPGRQPTVAGPRTLLGLLDGGLHPEQHEPDGDADEHEAVHGGGDPEDLGGVVHLGAERAAAPLPARGAERRHDLGEGVVGGLAHPEHVHLVEPLEAAVGVHALHVRDAAGPLLGRRGRQRRDRCHGERRRHPLRWVD</sequence>
<reference evidence="2" key="2">
    <citation type="submission" date="2012-06" db="EMBL/GenBank/DDBJ databases">
        <authorList>
            <person name="Yu Y."/>
            <person name="Currie J."/>
            <person name="Lomeli R."/>
            <person name="Angelova A."/>
            <person name="Collura K."/>
            <person name="Wissotski M."/>
            <person name="Campos D."/>
            <person name="Kudrna D."/>
            <person name="Golser W."/>
            <person name="Ashely E."/>
            <person name="Descour A."/>
            <person name="Fernandes J."/>
            <person name="Soderlund C."/>
            <person name="Walbot V."/>
        </authorList>
    </citation>
    <scope>NUCLEOTIDE SEQUENCE</scope>
    <source>
        <strain evidence="2">B73</strain>
    </source>
</reference>
<reference evidence="2" key="1">
    <citation type="journal article" date="2009" name="PLoS Genet.">
        <title>Sequencing, mapping, and analysis of 27,455 maize full-length cDNAs.</title>
        <authorList>
            <person name="Soderlund C."/>
            <person name="Descour A."/>
            <person name="Kudrna D."/>
            <person name="Bomhoff M."/>
            <person name="Boyd L."/>
            <person name="Currie J."/>
            <person name="Angelova A."/>
            <person name="Collura K."/>
            <person name="Wissotski M."/>
            <person name="Ashley E."/>
            <person name="Morrow D."/>
            <person name="Fernandes J."/>
            <person name="Walbot V."/>
            <person name="Yu Y."/>
        </authorList>
    </citation>
    <scope>NUCLEOTIDE SEQUENCE</scope>
    <source>
        <strain evidence="2">B73</strain>
    </source>
</reference>
<dbReference type="AlphaFoldDB" id="C4JC04"/>
<feature type="region of interest" description="Disordered" evidence="1">
    <location>
        <begin position="45"/>
        <end position="76"/>
    </location>
</feature>
<proteinExistence type="evidence at transcript level"/>
<organism evidence="2">
    <name type="scientific">Zea mays</name>
    <name type="common">Maize</name>
    <dbReference type="NCBI Taxonomy" id="4577"/>
    <lineage>
        <taxon>Eukaryota</taxon>
        <taxon>Viridiplantae</taxon>
        <taxon>Streptophyta</taxon>
        <taxon>Embryophyta</taxon>
        <taxon>Tracheophyta</taxon>
        <taxon>Spermatophyta</taxon>
        <taxon>Magnoliopsida</taxon>
        <taxon>Liliopsida</taxon>
        <taxon>Poales</taxon>
        <taxon>Poaceae</taxon>
        <taxon>PACMAD clade</taxon>
        <taxon>Panicoideae</taxon>
        <taxon>Andropogonodae</taxon>
        <taxon>Andropogoneae</taxon>
        <taxon>Tripsacinae</taxon>
        <taxon>Zea</taxon>
    </lineage>
</organism>
<dbReference type="EMBL" id="BT088351">
    <property type="protein sequence ID" value="ACR38704.1"/>
    <property type="molecule type" value="mRNA"/>
</dbReference>
<evidence type="ECO:0000256" key="1">
    <source>
        <dbReference type="SAM" id="MobiDB-lite"/>
    </source>
</evidence>
<evidence type="ECO:0000313" key="2">
    <source>
        <dbReference type="EMBL" id="ACR38704.1"/>
    </source>
</evidence>
<name>C4JC04_MAIZE</name>
<feature type="region of interest" description="Disordered" evidence="1">
    <location>
        <begin position="143"/>
        <end position="163"/>
    </location>
</feature>
<accession>C4JC04</accession>